<accession>A0AA96RGL0</accession>
<sequence>MEPIQDTGFVLIRKADSRLTPTLLEHGFIVDERESHLSVPYETKERLLDLLKALKASSDAGGSPSIYLTSVPGLVPRPDSFGPVRTYFARMEQHPLVSIIQENQFTSFLQPILSLREDRITAYECLLRPSPEGSSFRPFELFETARETGLHSFLDRSARISAIETTARLLERGIKRFVNFLPSSIYNPNYCLSHTFAAIDRLEQDPQDFVFEVVETEKIEDIRHLQTIFEVYKKNGMKVALDDVGSGFSTIEVMRRLEPDYVKIDRGLVDHCDEDESKQEEIRRIRELAHSYGGQVLAEGIERNEELAFCRSIGLDLAQGYLIGKPSDKPL</sequence>
<dbReference type="InterPro" id="IPR001633">
    <property type="entry name" value="EAL_dom"/>
</dbReference>
<name>A0AA96RGL0_9BACL</name>
<keyword evidence="3" id="KW-1185">Reference proteome</keyword>
<dbReference type="PANTHER" id="PTHR33121:SF15">
    <property type="entry name" value="BLUE LIGHT- AND TEMPERATURE-REGULATED ANTIREPRESSOR BLUF"/>
    <property type="match status" value="1"/>
</dbReference>
<dbReference type="CDD" id="cd01948">
    <property type="entry name" value="EAL"/>
    <property type="match status" value="1"/>
</dbReference>
<dbReference type="AlphaFoldDB" id="A0AA96RGL0"/>
<dbReference type="InterPro" id="IPR050706">
    <property type="entry name" value="Cyclic-di-GMP_PDE-like"/>
</dbReference>
<dbReference type="GO" id="GO:0071111">
    <property type="term" value="F:cyclic-guanylate-specific phosphodiesterase activity"/>
    <property type="evidence" value="ECO:0007669"/>
    <property type="project" value="InterPro"/>
</dbReference>
<dbReference type="KEGG" id="paun:MJA45_05190"/>
<proteinExistence type="predicted"/>
<organism evidence="2 3">
    <name type="scientific">Paenibacillus aurantius</name>
    <dbReference type="NCBI Taxonomy" id="2918900"/>
    <lineage>
        <taxon>Bacteria</taxon>
        <taxon>Bacillati</taxon>
        <taxon>Bacillota</taxon>
        <taxon>Bacilli</taxon>
        <taxon>Bacillales</taxon>
        <taxon>Paenibacillaceae</taxon>
        <taxon>Paenibacillus</taxon>
    </lineage>
</organism>
<reference evidence="2 3" key="1">
    <citation type="submission" date="2022-02" db="EMBL/GenBank/DDBJ databases">
        <title>Paenibacillus sp. MBLB1776 Whole Genome Shotgun Sequencing.</title>
        <authorList>
            <person name="Hwang C.Y."/>
            <person name="Cho E.-S."/>
            <person name="Seo M.-J."/>
        </authorList>
    </citation>
    <scope>NUCLEOTIDE SEQUENCE [LARGE SCALE GENOMIC DNA]</scope>
    <source>
        <strain evidence="2 3">MBLB1776</strain>
    </source>
</reference>
<dbReference type="Proteomes" id="UP001305702">
    <property type="component" value="Chromosome"/>
</dbReference>
<feature type="domain" description="EAL" evidence="1">
    <location>
        <begin position="89"/>
        <end position="331"/>
    </location>
</feature>
<dbReference type="SMART" id="SM00052">
    <property type="entry name" value="EAL"/>
    <property type="match status" value="1"/>
</dbReference>
<dbReference type="Pfam" id="PF00563">
    <property type="entry name" value="EAL"/>
    <property type="match status" value="1"/>
</dbReference>
<protein>
    <submittedName>
        <fullName evidence="2">EAL domain-containing protein</fullName>
    </submittedName>
</protein>
<dbReference type="PANTHER" id="PTHR33121">
    <property type="entry name" value="CYCLIC DI-GMP PHOSPHODIESTERASE PDEF"/>
    <property type="match status" value="1"/>
</dbReference>
<dbReference type="InterPro" id="IPR035919">
    <property type="entry name" value="EAL_sf"/>
</dbReference>
<dbReference type="PROSITE" id="PS50883">
    <property type="entry name" value="EAL"/>
    <property type="match status" value="1"/>
</dbReference>
<evidence type="ECO:0000259" key="1">
    <source>
        <dbReference type="PROSITE" id="PS50883"/>
    </source>
</evidence>
<dbReference type="EMBL" id="CP130318">
    <property type="protein sequence ID" value="WNQ12448.1"/>
    <property type="molecule type" value="Genomic_DNA"/>
</dbReference>
<evidence type="ECO:0000313" key="3">
    <source>
        <dbReference type="Proteomes" id="UP001305702"/>
    </source>
</evidence>
<dbReference type="SUPFAM" id="SSF141868">
    <property type="entry name" value="EAL domain-like"/>
    <property type="match status" value="1"/>
</dbReference>
<dbReference type="Gene3D" id="3.20.20.450">
    <property type="entry name" value="EAL domain"/>
    <property type="match status" value="1"/>
</dbReference>
<evidence type="ECO:0000313" key="2">
    <source>
        <dbReference type="EMBL" id="WNQ12448.1"/>
    </source>
</evidence>
<dbReference type="RefSeq" id="WP_315606225.1">
    <property type="nucleotide sequence ID" value="NZ_CP130318.1"/>
</dbReference>
<gene>
    <name evidence="2" type="ORF">MJA45_05190</name>
</gene>